<organism evidence="2">
    <name type="scientific">Rhizophora mucronata</name>
    <name type="common">Asiatic mangrove</name>
    <dbReference type="NCBI Taxonomy" id="61149"/>
    <lineage>
        <taxon>Eukaryota</taxon>
        <taxon>Viridiplantae</taxon>
        <taxon>Streptophyta</taxon>
        <taxon>Embryophyta</taxon>
        <taxon>Tracheophyta</taxon>
        <taxon>Spermatophyta</taxon>
        <taxon>Magnoliopsida</taxon>
        <taxon>eudicotyledons</taxon>
        <taxon>Gunneridae</taxon>
        <taxon>Pentapetalae</taxon>
        <taxon>rosids</taxon>
        <taxon>fabids</taxon>
        <taxon>Malpighiales</taxon>
        <taxon>Rhizophoraceae</taxon>
        <taxon>Rhizophora</taxon>
    </lineage>
</organism>
<evidence type="ECO:0000313" key="2">
    <source>
        <dbReference type="EMBL" id="MBX43051.1"/>
    </source>
</evidence>
<proteinExistence type="predicted"/>
<reference evidence="2" key="1">
    <citation type="submission" date="2018-02" db="EMBL/GenBank/DDBJ databases">
        <title>Rhizophora mucronata_Transcriptome.</title>
        <authorList>
            <person name="Meera S.P."/>
            <person name="Sreeshan A."/>
            <person name="Augustine A."/>
        </authorList>
    </citation>
    <scope>NUCLEOTIDE SEQUENCE</scope>
    <source>
        <tissue evidence="2">Leaf</tissue>
    </source>
</reference>
<protein>
    <submittedName>
        <fullName evidence="2">Uncharacterized protein</fullName>
    </submittedName>
</protein>
<feature type="transmembrane region" description="Helical" evidence="1">
    <location>
        <begin position="6"/>
        <end position="24"/>
    </location>
</feature>
<keyword evidence="1" id="KW-1133">Transmembrane helix</keyword>
<keyword evidence="1" id="KW-0812">Transmembrane</keyword>
<evidence type="ECO:0000256" key="1">
    <source>
        <dbReference type="SAM" id="Phobius"/>
    </source>
</evidence>
<dbReference type="EMBL" id="GGEC01062567">
    <property type="protein sequence ID" value="MBX43051.1"/>
    <property type="molecule type" value="Transcribed_RNA"/>
</dbReference>
<keyword evidence="1" id="KW-0472">Membrane</keyword>
<name>A0A2P2NKM0_RHIMU</name>
<dbReference type="AlphaFoldDB" id="A0A2P2NKM0"/>
<accession>A0A2P2NKM0</accession>
<sequence length="39" mass="4881">MSKLQSYLLLIHVCFTFAYHIQYLKGKDQRRRHSYEEYN</sequence>